<dbReference type="InterPro" id="IPR036179">
    <property type="entry name" value="Ig-like_dom_sf"/>
</dbReference>
<dbReference type="Gene3D" id="2.60.40.10">
    <property type="entry name" value="Immunoglobulins"/>
    <property type="match status" value="2"/>
</dbReference>
<organism evidence="4 5">
    <name type="scientific">Oncorhynchus kisutch</name>
    <name type="common">Coho salmon</name>
    <name type="synonym">Salmo kisutch</name>
    <dbReference type="NCBI Taxonomy" id="8019"/>
    <lineage>
        <taxon>Eukaryota</taxon>
        <taxon>Metazoa</taxon>
        <taxon>Chordata</taxon>
        <taxon>Craniata</taxon>
        <taxon>Vertebrata</taxon>
        <taxon>Euteleostomi</taxon>
        <taxon>Actinopterygii</taxon>
        <taxon>Neopterygii</taxon>
        <taxon>Teleostei</taxon>
        <taxon>Protacanthopterygii</taxon>
        <taxon>Salmoniformes</taxon>
        <taxon>Salmonidae</taxon>
        <taxon>Salmoninae</taxon>
        <taxon>Oncorhynchus</taxon>
    </lineage>
</organism>
<dbReference type="PROSITE" id="PS50835">
    <property type="entry name" value="IG_LIKE"/>
    <property type="match status" value="1"/>
</dbReference>
<feature type="domain" description="Ig-like" evidence="3">
    <location>
        <begin position="135"/>
        <end position="201"/>
    </location>
</feature>
<dbReference type="InterPro" id="IPR013783">
    <property type="entry name" value="Ig-like_fold"/>
</dbReference>
<evidence type="ECO:0000313" key="4">
    <source>
        <dbReference type="Ensembl" id="ENSOKIP00005053693.1"/>
    </source>
</evidence>
<sequence length="344" mass="38963">MLFSQRKKLKVTLLHLFVLCSAQHSAQPETRQVNGIVGTVFYFPERVLNSGNLLYGDLGSIAHVYPGKQSNTNLEKRYKNRLHWNNVTGVFTLSDLQIYDSGVYTVENTDEGKTKHIFQLTVYYVLSKPQVTVHDDISCSVMCSVENGREVTLSWYKGGEILNQTSSPDHNITLSLPLKLDEQNRDSYRCEAANPVSKETAVVPHSCIESDPSKVTDGDERTRDCLIIAVICVLVASGLVGFAIYLKKRRDRHSHADSPERKQDDVQYAEITHIKPAENQEERTVGVPAPYIRSPAQSRGYTRLPQEQTPTPVICMKRRQRNDDNIKRRKYQHTAGWLYDVPAG</sequence>
<dbReference type="Ensembl" id="ENSOKIT00005056893.1">
    <property type="protein sequence ID" value="ENSOKIP00005053693.1"/>
    <property type="gene ID" value="ENSOKIG00005022884.1"/>
</dbReference>
<evidence type="ECO:0000256" key="2">
    <source>
        <dbReference type="SAM" id="SignalP"/>
    </source>
</evidence>
<dbReference type="SUPFAM" id="SSF48726">
    <property type="entry name" value="Immunoglobulin"/>
    <property type="match status" value="2"/>
</dbReference>
<reference evidence="4" key="2">
    <citation type="submission" date="2025-09" db="UniProtKB">
        <authorList>
            <consortium name="Ensembl"/>
        </authorList>
    </citation>
    <scope>IDENTIFICATION</scope>
</reference>
<keyword evidence="5" id="KW-1185">Reference proteome</keyword>
<evidence type="ECO:0000313" key="5">
    <source>
        <dbReference type="Proteomes" id="UP000694557"/>
    </source>
</evidence>
<dbReference type="PANTHER" id="PTHR21063">
    <property type="entry name" value="LFA-3"/>
    <property type="match status" value="1"/>
</dbReference>
<dbReference type="Pfam" id="PF13895">
    <property type="entry name" value="Ig_2"/>
    <property type="match status" value="1"/>
</dbReference>
<dbReference type="CDD" id="cd00096">
    <property type="entry name" value="Ig"/>
    <property type="match status" value="1"/>
</dbReference>
<feature type="chain" id="PRO_5034650264" evidence="2">
    <location>
        <begin position="29"/>
        <end position="344"/>
    </location>
</feature>
<dbReference type="GeneTree" id="ENSGT00980000198730"/>
<evidence type="ECO:0000259" key="3">
    <source>
        <dbReference type="PROSITE" id="PS50835"/>
    </source>
</evidence>
<keyword evidence="2" id="KW-0732">Signal</keyword>
<protein>
    <submittedName>
        <fullName evidence="4">Leucine-rich repeats and immunoglobulin-like domains protein 1</fullName>
    </submittedName>
</protein>
<dbReference type="Proteomes" id="UP000694557">
    <property type="component" value="Unassembled WGS sequence"/>
</dbReference>
<dbReference type="AlphaFoldDB" id="A0A8C7MHA3"/>
<keyword evidence="1" id="KW-0472">Membrane</keyword>
<reference evidence="4" key="1">
    <citation type="submission" date="2025-08" db="UniProtKB">
        <authorList>
            <consortium name="Ensembl"/>
        </authorList>
    </citation>
    <scope>IDENTIFICATION</scope>
</reference>
<dbReference type="InterPro" id="IPR007110">
    <property type="entry name" value="Ig-like_dom"/>
</dbReference>
<dbReference type="PANTHER" id="PTHR21063:SF4">
    <property type="entry name" value="CD48 ANTIGEN-RELATED"/>
    <property type="match status" value="1"/>
</dbReference>
<proteinExistence type="predicted"/>
<keyword evidence="1" id="KW-0812">Transmembrane</keyword>
<evidence type="ECO:0000256" key="1">
    <source>
        <dbReference type="SAM" id="Phobius"/>
    </source>
</evidence>
<accession>A0A8C7MHA3</accession>
<gene>
    <name evidence="4" type="primary">LOC109900347</name>
</gene>
<name>A0A8C7MHA3_ONCKI</name>
<feature type="transmembrane region" description="Helical" evidence="1">
    <location>
        <begin position="226"/>
        <end position="246"/>
    </location>
</feature>
<keyword evidence="1" id="KW-1133">Transmembrane helix</keyword>
<feature type="signal peptide" evidence="2">
    <location>
        <begin position="1"/>
        <end position="28"/>
    </location>
</feature>